<accession>A0A1A5YLN4</accession>
<dbReference type="Pfam" id="PF22058">
    <property type="entry name" value="X25_BaPul_like"/>
    <property type="match status" value="1"/>
</dbReference>
<dbReference type="CDD" id="cd02860">
    <property type="entry name" value="E_set_Pullulanase"/>
    <property type="match status" value="1"/>
</dbReference>
<dbReference type="Gene3D" id="3.20.20.80">
    <property type="entry name" value="Glycosidases"/>
    <property type="match status" value="1"/>
</dbReference>
<protein>
    <recommendedName>
        <fullName evidence="2">Glycosyl hydrolase family 13 catalytic domain-containing protein</fullName>
    </recommendedName>
</protein>
<dbReference type="InterPro" id="IPR017853">
    <property type="entry name" value="GH"/>
</dbReference>
<dbReference type="InterPro" id="IPR040806">
    <property type="entry name" value="SpuA_C"/>
</dbReference>
<keyword evidence="4" id="KW-1185">Reference proteome</keyword>
<sequence>MRLISAKASDRVAHVTGNFQTQIGSRDWSPGANATAMKNIGNGTHILIVPLHPGSYEYKVAINGSWDENYGAGGVKGGGNISFELKAPKEVAFIFHEDASTRKLSEWFEGKPDADPGSLSWRELDAWFYYDGDDLGSVYKDGGVAIKLWAPKADSVTVIFYDKNDSSRSIGFMAMSKNSKGVWELRAEPHELGQTDLRGCFYQYEISHGGKLTKGLDPYARSMAEFRTSPDGLPLGENADATGKAAIVNLGETNPEGGLDYAVIEGYRSREDAIIYEVHIRDFTSDPCLEGSLKHRFGTFSAFAEKLDYIASLGVTHIQLLPVMAWYYGDEDAMGKRELEPSVSGNHYNWGYDPHSYFSPDGAYSENPRDPELRIRELKELIAAIHRAGMGVILDVVYTHMAKAWLLEDIVPGYYFYRKPDGELVGGFGNNLATNHRMAEKLMVDSVRYWFKEFKIDGMRWDMMGDATCEAVQNAYNAAAELNPQALFIGEGWRTFSGHLAEPALAGQGADQGWMNRTDDVGVFSDEFRNELKSGYGNEGEPRFLTGGARPIDRLFANLKGQPSNTPADSPGDMVQYLEAHDNLTLHDVIALSLSADPSSAEDEENIHRRIRLGHVLLFTAQGTAFMHAGQEYGRTKAWSGPQPPEAHSHTLRDCHGNIRGYFVHNSYNSSDAINRFDWSKAADASRYPVSAVTRSYTVGLIELRKSTNAFRLGSMELVNRHVHRLYAPEIGECDLVIAYRCQSSDGTGCYTIFANADSRARTITLEEDLTEGEVVADGQQAGTQAIALQDRVGFKLTKDSIMLEPLTAVIIRTPIRTPDMA</sequence>
<evidence type="ECO:0000259" key="2">
    <source>
        <dbReference type="SMART" id="SM00642"/>
    </source>
</evidence>
<dbReference type="SUPFAM" id="SSF51445">
    <property type="entry name" value="(Trans)glycosidases"/>
    <property type="match status" value="1"/>
</dbReference>
<dbReference type="Gene3D" id="2.60.40.1180">
    <property type="entry name" value="Golgi alpha-mannosidase II"/>
    <property type="match status" value="1"/>
</dbReference>
<evidence type="ECO:0000256" key="1">
    <source>
        <dbReference type="ARBA" id="ARBA00008061"/>
    </source>
</evidence>
<dbReference type="Pfam" id="PF00128">
    <property type="entry name" value="Alpha-amylase"/>
    <property type="match status" value="1"/>
</dbReference>
<dbReference type="RefSeq" id="WP_068681637.1">
    <property type="nucleotide sequence ID" value="NZ_LYPA01000046.1"/>
</dbReference>
<organism evidence="3 4">
    <name type="scientific">Paenibacillus oryzae</name>
    <dbReference type="NCBI Taxonomy" id="1844972"/>
    <lineage>
        <taxon>Bacteria</taxon>
        <taxon>Bacillati</taxon>
        <taxon>Bacillota</taxon>
        <taxon>Bacilli</taxon>
        <taxon>Bacillales</taxon>
        <taxon>Paenibacillaceae</taxon>
        <taxon>Paenibacillus</taxon>
    </lineage>
</organism>
<dbReference type="InterPro" id="IPR004193">
    <property type="entry name" value="Glyco_hydro_13_N"/>
</dbReference>
<dbReference type="GO" id="GO:0004553">
    <property type="term" value="F:hydrolase activity, hydrolyzing O-glycosyl compounds"/>
    <property type="evidence" value="ECO:0007669"/>
    <property type="project" value="InterPro"/>
</dbReference>
<evidence type="ECO:0000313" key="3">
    <source>
        <dbReference type="EMBL" id="OBR66453.1"/>
    </source>
</evidence>
<comment type="similarity">
    <text evidence="1">Belongs to the glycosyl hydrolase 13 family.</text>
</comment>
<comment type="caution">
    <text evidence="3">The sequence shown here is derived from an EMBL/GenBank/DDBJ whole genome shotgun (WGS) entry which is preliminary data.</text>
</comment>
<dbReference type="InterPro" id="IPR013780">
    <property type="entry name" value="Glyco_hydro_b"/>
</dbReference>
<reference evidence="3 4" key="1">
    <citation type="submission" date="2016-05" db="EMBL/GenBank/DDBJ databases">
        <title>Paenibacillus oryzae. sp. nov., isolated from the rice root.</title>
        <authorList>
            <person name="Zhang J."/>
            <person name="Zhang X."/>
        </authorList>
    </citation>
    <scope>NUCLEOTIDE SEQUENCE [LARGE SCALE GENOMIC DNA]</scope>
    <source>
        <strain evidence="3 4">1DrF-4</strain>
    </source>
</reference>
<dbReference type="PANTHER" id="PTHR43002">
    <property type="entry name" value="GLYCOGEN DEBRANCHING ENZYME"/>
    <property type="match status" value="1"/>
</dbReference>
<gene>
    <name evidence="3" type="ORF">A7K91_03095</name>
</gene>
<dbReference type="Gene3D" id="2.60.40.10">
    <property type="entry name" value="Immunoglobulins"/>
    <property type="match status" value="2"/>
</dbReference>
<dbReference type="EMBL" id="LYPA01000046">
    <property type="protein sequence ID" value="OBR66453.1"/>
    <property type="molecule type" value="Genomic_DNA"/>
</dbReference>
<dbReference type="STRING" id="1844972.A7K91_03095"/>
<evidence type="ECO:0000313" key="4">
    <source>
        <dbReference type="Proteomes" id="UP000092024"/>
    </source>
</evidence>
<dbReference type="Pfam" id="PF02922">
    <property type="entry name" value="CBM_48"/>
    <property type="match status" value="1"/>
</dbReference>
<feature type="domain" description="Glycosyl hydrolase family 13 catalytic" evidence="2">
    <location>
        <begin position="277"/>
        <end position="687"/>
    </location>
</feature>
<dbReference type="InterPro" id="IPR054409">
    <property type="entry name" value="X25_BaPul-like"/>
</dbReference>
<dbReference type="CDD" id="cd12962">
    <property type="entry name" value="X25_BaPul_like"/>
    <property type="match status" value="1"/>
</dbReference>
<proteinExistence type="inferred from homology"/>
<dbReference type="Proteomes" id="UP000092024">
    <property type="component" value="Unassembled WGS sequence"/>
</dbReference>
<dbReference type="SMART" id="SM00642">
    <property type="entry name" value="Aamy"/>
    <property type="match status" value="1"/>
</dbReference>
<dbReference type="InterPro" id="IPR013783">
    <property type="entry name" value="Ig-like_fold"/>
</dbReference>
<dbReference type="AlphaFoldDB" id="A0A1A5YLN4"/>
<dbReference type="InterPro" id="IPR006047">
    <property type="entry name" value="GH13_cat_dom"/>
</dbReference>
<dbReference type="CDD" id="cd11341">
    <property type="entry name" value="AmyAc_Pullulanase_LD-like"/>
    <property type="match status" value="1"/>
</dbReference>
<dbReference type="Pfam" id="PF18033">
    <property type="entry name" value="SpuA_C"/>
    <property type="match status" value="1"/>
</dbReference>
<name>A0A1A5YLN4_9BACL</name>
<dbReference type="InterPro" id="IPR014756">
    <property type="entry name" value="Ig_E-set"/>
</dbReference>
<dbReference type="GO" id="GO:0005975">
    <property type="term" value="P:carbohydrate metabolic process"/>
    <property type="evidence" value="ECO:0007669"/>
    <property type="project" value="InterPro"/>
</dbReference>
<dbReference type="SUPFAM" id="SSF81296">
    <property type="entry name" value="E set domains"/>
    <property type="match status" value="1"/>
</dbReference>